<dbReference type="EMBL" id="JADOUF010000001">
    <property type="protein sequence ID" value="MBG6137519.1"/>
    <property type="molecule type" value="Genomic_DNA"/>
</dbReference>
<protein>
    <submittedName>
        <fullName evidence="1">Uncharacterized protein</fullName>
    </submittedName>
</protein>
<organism evidence="1 2">
    <name type="scientific">Longispora fulva</name>
    <dbReference type="NCBI Taxonomy" id="619741"/>
    <lineage>
        <taxon>Bacteria</taxon>
        <taxon>Bacillati</taxon>
        <taxon>Actinomycetota</taxon>
        <taxon>Actinomycetes</taxon>
        <taxon>Micromonosporales</taxon>
        <taxon>Micromonosporaceae</taxon>
        <taxon>Longispora</taxon>
    </lineage>
</organism>
<dbReference type="RefSeq" id="WP_203787612.1">
    <property type="nucleotide sequence ID" value="NZ_BONS01000020.1"/>
</dbReference>
<reference evidence="1" key="1">
    <citation type="submission" date="2020-11" db="EMBL/GenBank/DDBJ databases">
        <title>Sequencing the genomes of 1000 actinobacteria strains.</title>
        <authorList>
            <person name="Klenk H.-P."/>
        </authorList>
    </citation>
    <scope>NUCLEOTIDE SEQUENCE</scope>
    <source>
        <strain evidence="1">DSM 45356</strain>
    </source>
</reference>
<keyword evidence="2" id="KW-1185">Reference proteome</keyword>
<dbReference type="Proteomes" id="UP000622552">
    <property type="component" value="Unassembled WGS sequence"/>
</dbReference>
<sequence length="451" mass="47350">MLDKARTRSEIQGAWQLDLVPNGTILPSQTHYVITEYADQYAYRHTVIVPDGGPHDLRAILAVPPPSPSPLVPIGGGGAVSSVDNRTGAVTLTDRYSALDHQHDSRYAAASHTHTGFASAGHDHDGRYALVVHAHDYAASDHQHDGRYSLAGHDHDARYALTGHTHTGFAPATHDHDGRYALAAHEHDSRYSQLGHVHTEYAPTSHNHDSLYSPVGHSHTGFALTGHTHTEYAPVTHNHDALYSPLGHSHSGFALTGHTHDAATLTGVLDLARLPLLGLTSRAVSGRWAMVPPTGSTTTQTIAVGELILCPLVLHTALTADQVSIDVSTAAAGATVRLLVYGAVASGQPGAFTTEPASPFDASQSGARVVTLPGTYTFPAGVTWLGLLSAGSGVTLRAAASWHPLVMTDAANPPFGTGVAGAYLMTGVSTPPANFTGVTTRIAPRISLRSI</sequence>
<proteinExistence type="predicted"/>
<evidence type="ECO:0000313" key="2">
    <source>
        <dbReference type="Proteomes" id="UP000622552"/>
    </source>
</evidence>
<comment type="caution">
    <text evidence="1">The sequence shown here is derived from an EMBL/GenBank/DDBJ whole genome shotgun (WGS) entry which is preliminary data.</text>
</comment>
<gene>
    <name evidence="1" type="ORF">IW245_003713</name>
</gene>
<evidence type="ECO:0000313" key="1">
    <source>
        <dbReference type="EMBL" id="MBG6137519.1"/>
    </source>
</evidence>
<name>A0A8J7GRS5_9ACTN</name>
<accession>A0A8J7GRS5</accession>
<dbReference type="AlphaFoldDB" id="A0A8J7GRS5"/>